<dbReference type="InterPro" id="IPR002145">
    <property type="entry name" value="CopG"/>
</dbReference>
<proteinExistence type="predicted"/>
<organism evidence="3 4">
    <name type="scientific">Methylobacterium pseudosasicola</name>
    <dbReference type="NCBI Taxonomy" id="582667"/>
    <lineage>
        <taxon>Bacteria</taxon>
        <taxon>Pseudomonadati</taxon>
        <taxon>Pseudomonadota</taxon>
        <taxon>Alphaproteobacteria</taxon>
        <taxon>Hyphomicrobiales</taxon>
        <taxon>Methylobacteriaceae</taxon>
        <taxon>Methylobacterium</taxon>
    </lineage>
</organism>
<keyword evidence="4" id="KW-1185">Reference proteome</keyword>
<dbReference type="Pfam" id="PF01402">
    <property type="entry name" value="RHH_1"/>
    <property type="match status" value="1"/>
</dbReference>
<dbReference type="EMBL" id="FOTK01000019">
    <property type="protein sequence ID" value="SFM09814.1"/>
    <property type="molecule type" value="Genomic_DNA"/>
</dbReference>
<feature type="region of interest" description="Disordered" evidence="1">
    <location>
        <begin position="50"/>
        <end position="72"/>
    </location>
</feature>
<evidence type="ECO:0000313" key="4">
    <source>
        <dbReference type="Proteomes" id="UP000199048"/>
    </source>
</evidence>
<accession>A0A1I4N2L1</accession>
<dbReference type="STRING" id="582667.SAMN05192568_101948"/>
<dbReference type="RefSeq" id="WP_139234114.1">
    <property type="nucleotide sequence ID" value="NZ_FOTK01000019.1"/>
</dbReference>
<gene>
    <name evidence="3" type="ORF">SAMN05192568_101948</name>
</gene>
<feature type="domain" description="Ribbon-helix-helix protein CopG" evidence="2">
    <location>
        <begin position="13"/>
        <end position="48"/>
    </location>
</feature>
<evidence type="ECO:0000313" key="3">
    <source>
        <dbReference type="EMBL" id="SFM09814.1"/>
    </source>
</evidence>
<dbReference type="OrthoDB" id="7997956at2"/>
<dbReference type="AlphaFoldDB" id="A0A1I4N2L1"/>
<evidence type="ECO:0000256" key="1">
    <source>
        <dbReference type="SAM" id="MobiDB-lite"/>
    </source>
</evidence>
<sequence length="72" mass="8042">MTNLLRRDALLRFKVETDLARAVETTARHRGQTMSEFVRQSVRAHLARHGVRLSPDDGPRTPPAAPALRQAA</sequence>
<dbReference type="GO" id="GO:0006355">
    <property type="term" value="P:regulation of DNA-templated transcription"/>
    <property type="evidence" value="ECO:0007669"/>
    <property type="project" value="InterPro"/>
</dbReference>
<protein>
    <submittedName>
        <fullName evidence="3">Ribbon-helix-helix protein, copG family</fullName>
    </submittedName>
</protein>
<name>A0A1I4N2L1_9HYPH</name>
<evidence type="ECO:0000259" key="2">
    <source>
        <dbReference type="Pfam" id="PF01402"/>
    </source>
</evidence>
<reference evidence="4" key="1">
    <citation type="submission" date="2016-10" db="EMBL/GenBank/DDBJ databases">
        <authorList>
            <person name="Varghese N."/>
            <person name="Submissions S."/>
        </authorList>
    </citation>
    <scope>NUCLEOTIDE SEQUENCE [LARGE SCALE GENOMIC DNA]</scope>
    <source>
        <strain evidence="4">BL36</strain>
    </source>
</reference>
<dbReference type="Proteomes" id="UP000199048">
    <property type="component" value="Unassembled WGS sequence"/>
</dbReference>